<evidence type="ECO:0000313" key="2">
    <source>
        <dbReference type="EMBL" id="GGA35225.1"/>
    </source>
</evidence>
<dbReference type="PROSITE" id="PS51186">
    <property type="entry name" value="GNAT"/>
    <property type="match status" value="1"/>
</dbReference>
<reference evidence="3" key="1">
    <citation type="journal article" date="2019" name="Int. J. Syst. Evol. Microbiol.">
        <title>The Global Catalogue of Microorganisms (GCM) 10K type strain sequencing project: providing services to taxonomists for standard genome sequencing and annotation.</title>
        <authorList>
            <consortium name="The Broad Institute Genomics Platform"/>
            <consortium name="The Broad Institute Genome Sequencing Center for Infectious Disease"/>
            <person name="Wu L."/>
            <person name="Ma J."/>
        </authorList>
    </citation>
    <scope>NUCLEOTIDE SEQUENCE [LARGE SCALE GENOMIC DNA]</scope>
    <source>
        <strain evidence="3">CGMCC 1.10106</strain>
    </source>
</reference>
<organism evidence="2 3">
    <name type="scientific">Sphingomonas psychrolutea</name>
    <dbReference type="NCBI Taxonomy" id="1259676"/>
    <lineage>
        <taxon>Bacteria</taxon>
        <taxon>Pseudomonadati</taxon>
        <taxon>Pseudomonadota</taxon>
        <taxon>Alphaproteobacteria</taxon>
        <taxon>Sphingomonadales</taxon>
        <taxon>Sphingomonadaceae</taxon>
        <taxon>Sphingomonas</taxon>
    </lineage>
</organism>
<gene>
    <name evidence="2" type="ORF">GCM10011395_01990</name>
</gene>
<name>A0ABQ1G4C8_9SPHN</name>
<feature type="domain" description="N-acetyltransferase" evidence="1">
    <location>
        <begin position="10"/>
        <end position="164"/>
    </location>
</feature>
<dbReference type="Proteomes" id="UP000618591">
    <property type="component" value="Unassembled WGS sequence"/>
</dbReference>
<dbReference type="CDD" id="cd04301">
    <property type="entry name" value="NAT_SF"/>
    <property type="match status" value="1"/>
</dbReference>
<dbReference type="Gene3D" id="3.40.630.30">
    <property type="match status" value="1"/>
</dbReference>
<dbReference type="PANTHER" id="PTHR43072:SF8">
    <property type="entry name" value="ACYLTRANSFERASE FABY-RELATED"/>
    <property type="match status" value="1"/>
</dbReference>
<proteinExistence type="predicted"/>
<sequence length="194" mass="21615">MNVDPAPTKIAIRPATPDDAAAIAAIYRPYVERGTVSFELKAPTEHVMRQRMASSEGKYPWLVAMAAADGEVLGYAYASAFRDRPAYRYTIETTVYLLEGTAGRGNGRQLYDALIDTVRAQGFTHAIGVIALPNDHSIRLHESVGFKRTGVLREVGYKDGRWIDVGFWQCELNDATMPPMEPKPFSETGMVWDW</sequence>
<evidence type="ECO:0000313" key="3">
    <source>
        <dbReference type="Proteomes" id="UP000618591"/>
    </source>
</evidence>
<dbReference type="SUPFAM" id="SSF55729">
    <property type="entry name" value="Acyl-CoA N-acyltransferases (Nat)"/>
    <property type="match status" value="1"/>
</dbReference>
<accession>A0ABQ1G4C8</accession>
<protein>
    <submittedName>
        <fullName evidence="2">N-acetyltransferase</fullName>
    </submittedName>
</protein>
<dbReference type="EMBL" id="BMDW01000001">
    <property type="protein sequence ID" value="GGA35225.1"/>
    <property type="molecule type" value="Genomic_DNA"/>
</dbReference>
<evidence type="ECO:0000259" key="1">
    <source>
        <dbReference type="PROSITE" id="PS51186"/>
    </source>
</evidence>
<dbReference type="InterPro" id="IPR000182">
    <property type="entry name" value="GNAT_dom"/>
</dbReference>
<dbReference type="Pfam" id="PF13420">
    <property type="entry name" value="Acetyltransf_4"/>
    <property type="match status" value="1"/>
</dbReference>
<keyword evidence="3" id="KW-1185">Reference proteome</keyword>
<dbReference type="RefSeq" id="WP_188444904.1">
    <property type="nucleotide sequence ID" value="NZ_BMDW01000001.1"/>
</dbReference>
<dbReference type="InterPro" id="IPR016181">
    <property type="entry name" value="Acyl_CoA_acyltransferase"/>
</dbReference>
<dbReference type="PANTHER" id="PTHR43072">
    <property type="entry name" value="N-ACETYLTRANSFERASE"/>
    <property type="match status" value="1"/>
</dbReference>
<comment type="caution">
    <text evidence="2">The sequence shown here is derived from an EMBL/GenBank/DDBJ whole genome shotgun (WGS) entry which is preliminary data.</text>
</comment>